<keyword evidence="10" id="KW-1185">Reference proteome</keyword>
<dbReference type="InterPro" id="IPR033650">
    <property type="entry name" value="Ribosomal_mL46_NUDIX"/>
</dbReference>
<dbReference type="InterPro" id="IPR040008">
    <property type="entry name" value="Ribosomal_mL46"/>
</dbReference>
<comment type="similarity">
    <text evidence="2">Belongs to the mitochondrion-specific ribosomal protein mL46 family.</text>
</comment>
<comment type="caution">
    <text evidence="9">The sequence shown here is derived from an EMBL/GenBank/DDBJ whole genome shotgun (WGS) entry which is preliminary data.</text>
</comment>
<dbReference type="GO" id="GO:0003735">
    <property type="term" value="F:structural constituent of ribosome"/>
    <property type="evidence" value="ECO:0007669"/>
    <property type="project" value="InterPro"/>
</dbReference>
<keyword evidence="4" id="KW-0689">Ribosomal protein</keyword>
<evidence type="ECO:0000256" key="1">
    <source>
        <dbReference type="ARBA" id="ARBA00004173"/>
    </source>
</evidence>
<dbReference type="EMBL" id="BSXN01000866">
    <property type="protein sequence ID" value="GME70224.1"/>
    <property type="molecule type" value="Genomic_DNA"/>
</dbReference>
<dbReference type="AlphaFoldDB" id="A0A9W6T0Q2"/>
<proteinExistence type="inferred from homology"/>
<evidence type="ECO:0000313" key="9">
    <source>
        <dbReference type="EMBL" id="GME70224.1"/>
    </source>
</evidence>
<evidence type="ECO:0000256" key="7">
    <source>
        <dbReference type="ARBA" id="ARBA00035190"/>
    </source>
</evidence>
<evidence type="ECO:0000256" key="6">
    <source>
        <dbReference type="ARBA" id="ARBA00023274"/>
    </source>
</evidence>
<evidence type="ECO:0000256" key="4">
    <source>
        <dbReference type="ARBA" id="ARBA00022980"/>
    </source>
</evidence>
<keyword evidence="6" id="KW-0687">Ribonucleoprotein</keyword>
<evidence type="ECO:0000259" key="8">
    <source>
        <dbReference type="Pfam" id="PF11788"/>
    </source>
</evidence>
<gene>
    <name evidence="9" type="ORF">Cboi02_000276500</name>
</gene>
<dbReference type="InterPro" id="IPR021757">
    <property type="entry name" value="Ribosomal_mL46_N"/>
</dbReference>
<dbReference type="PANTHER" id="PTHR13124:SF12">
    <property type="entry name" value="LARGE RIBOSOMAL SUBUNIT PROTEIN ML46"/>
    <property type="match status" value="1"/>
</dbReference>
<reference evidence="9" key="1">
    <citation type="submission" date="2023-04" db="EMBL/GenBank/DDBJ databases">
        <title>Candida boidinii NBRC 10035.</title>
        <authorList>
            <person name="Ichikawa N."/>
            <person name="Sato H."/>
            <person name="Tonouchi N."/>
        </authorList>
    </citation>
    <scope>NUCLEOTIDE SEQUENCE</scope>
    <source>
        <strain evidence="9">NBRC 10035</strain>
    </source>
</reference>
<organism evidence="9 10">
    <name type="scientific">Candida boidinii</name>
    <name type="common">Yeast</name>
    <dbReference type="NCBI Taxonomy" id="5477"/>
    <lineage>
        <taxon>Eukaryota</taxon>
        <taxon>Fungi</taxon>
        <taxon>Dikarya</taxon>
        <taxon>Ascomycota</taxon>
        <taxon>Saccharomycotina</taxon>
        <taxon>Pichiomycetes</taxon>
        <taxon>Pichiales</taxon>
        <taxon>Pichiaceae</taxon>
        <taxon>Ogataea</taxon>
        <taxon>Ogataea/Candida clade</taxon>
    </lineage>
</organism>
<sequence length="286" mass="33027">MFRSNLIIKEARRGLATEATSPTLKGIRAGLILSRTPIVTRDIPEFEQQYYNYQEELERRLMWTFPKWYYFKKGTVSERAFAEAQNYPIPKHRGAWFPKGIPDLKHGRDRRFKEEVVVPKAEQAADAEEDSVSRPIKFNPRITEADKSNDQTSIERQLPRTLYLLVNQENTWKFPAFDIESDAKPLHEIAEEGLKSVVGANVNTWTVSSTPTAVLKYNKNKLVESTDSSPDITREYLIKSHIVAGKLDFKNGVNGVKEYKWLTKEEISELTSKDYYEQINHLLADI</sequence>
<comment type="subcellular location">
    <subcellularLocation>
        <location evidence="1">Mitochondrion</location>
    </subcellularLocation>
</comment>
<evidence type="ECO:0000256" key="2">
    <source>
        <dbReference type="ARBA" id="ARBA00009070"/>
    </source>
</evidence>
<evidence type="ECO:0000256" key="5">
    <source>
        <dbReference type="ARBA" id="ARBA00023128"/>
    </source>
</evidence>
<keyword evidence="3" id="KW-0809">Transit peptide</keyword>
<dbReference type="Gene3D" id="3.90.79.10">
    <property type="entry name" value="Nucleoside Triphosphate Pyrophosphohydrolase"/>
    <property type="match status" value="1"/>
</dbReference>
<protein>
    <recommendedName>
        <fullName evidence="7">Large ribosomal subunit protein mL46</fullName>
    </recommendedName>
</protein>
<dbReference type="Proteomes" id="UP001165120">
    <property type="component" value="Unassembled WGS sequence"/>
</dbReference>
<dbReference type="Pfam" id="PF11788">
    <property type="entry name" value="MRP-L46"/>
    <property type="match status" value="1"/>
</dbReference>
<evidence type="ECO:0000313" key="10">
    <source>
        <dbReference type="Proteomes" id="UP001165120"/>
    </source>
</evidence>
<feature type="domain" description="Large ribosomal subunit protein mL46 N-terminal" evidence="8">
    <location>
        <begin position="26"/>
        <end position="146"/>
    </location>
</feature>
<evidence type="ECO:0000256" key="3">
    <source>
        <dbReference type="ARBA" id="ARBA00022946"/>
    </source>
</evidence>
<dbReference type="PANTHER" id="PTHR13124">
    <property type="entry name" value="39S RIBOSOMAL PROTEIN L46, MITOCHONDRIAL PRECURSOR-RELATED"/>
    <property type="match status" value="1"/>
</dbReference>
<keyword evidence="5" id="KW-0496">Mitochondrion</keyword>
<dbReference type="CDD" id="cd04661">
    <property type="entry name" value="NUDIX_MRP_L46"/>
    <property type="match status" value="1"/>
</dbReference>
<name>A0A9W6T0Q2_CANBO</name>
<dbReference type="GO" id="GO:0005762">
    <property type="term" value="C:mitochondrial large ribosomal subunit"/>
    <property type="evidence" value="ECO:0007669"/>
    <property type="project" value="TreeGrafter"/>
</dbReference>
<accession>A0A9W6T0Q2</accession>